<organism evidence="1 2">
    <name type="scientific">Sphingomonas phage Eidolon</name>
    <dbReference type="NCBI Taxonomy" id="2686311"/>
    <lineage>
        <taxon>Viruses</taxon>
        <taxon>Duplodnaviria</taxon>
        <taxon>Heunggongvirae</taxon>
        <taxon>Uroviricota</taxon>
        <taxon>Caudoviricetes</taxon>
        <taxon>Johnpaulvirinae</taxon>
        <taxon>Eidolonvirus</taxon>
        <taxon>Eidolonvirus eidolon</taxon>
    </lineage>
</organism>
<keyword evidence="2" id="KW-1185">Reference proteome</keyword>
<proteinExistence type="predicted"/>
<accession>A0A6M3T810</accession>
<protein>
    <submittedName>
        <fullName evidence="1">Uncharacterized protein</fullName>
    </submittedName>
</protein>
<sequence>MIDAASYNGHEITGIWKDEIMEEVVSAYPAKIRPDVIARVAHMAGVGRGMELDPKPFWKLGTSLTTTPRFIAYAMLPKRDA</sequence>
<evidence type="ECO:0000313" key="1">
    <source>
        <dbReference type="EMBL" id="QJD54426.1"/>
    </source>
</evidence>
<dbReference type="KEGG" id="vg:79585557"/>
<dbReference type="EMBL" id="MN734437">
    <property type="protein sequence ID" value="QJD54426.1"/>
    <property type="molecule type" value="Genomic_DNA"/>
</dbReference>
<dbReference type="GeneID" id="79585557"/>
<reference evidence="1 2" key="1">
    <citation type="submission" date="2019-11" db="EMBL/GenBank/DDBJ databases">
        <authorList>
            <person name="Hylling O."/>
            <person name="Hansen L.H."/>
            <person name="Johansen A."/>
        </authorList>
    </citation>
    <scope>NUCLEOTIDE SEQUENCE [LARGE SCALE GENOMIC DNA]</scope>
</reference>
<evidence type="ECO:0000313" key="2">
    <source>
        <dbReference type="Proteomes" id="UP000502376"/>
    </source>
</evidence>
<dbReference type="RefSeq" id="YP_010738192.1">
    <property type="nucleotide sequence ID" value="NC_073023.1"/>
</dbReference>
<dbReference type="Proteomes" id="UP000502376">
    <property type="component" value="Segment"/>
</dbReference>
<name>A0A6M3T810_9CAUD</name>